<dbReference type="Proteomes" id="UP000319160">
    <property type="component" value="Unassembled WGS sequence"/>
</dbReference>
<dbReference type="CDD" id="cd04301">
    <property type="entry name" value="NAT_SF"/>
    <property type="match status" value="1"/>
</dbReference>
<evidence type="ECO:0000313" key="4">
    <source>
        <dbReference type="EMBL" id="TRX98132.1"/>
    </source>
</evidence>
<comment type="caution">
    <text evidence="4">The sequence shown here is derived from an EMBL/GenBank/DDBJ whole genome shotgun (WGS) entry which is preliminary data.</text>
</comment>
<dbReference type="SUPFAM" id="SSF55729">
    <property type="entry name" value="Acyl-CoA N-acyltransferases (Nat)"/>
    <property type="match status" value="1"/>
</dbReference>
<dbReference type="GO" id="GO:0016747">
    <property type="term" value="F:acyltransferase activity, transferring groups other than amino-acyl groups"/>
    <property type="evidence" value="ECO:0007669"/>
    <property type="project" value="InterPro"/>
</dbReference>
<dbReference type="InterPro" id="IPR050680">
    <property type="entry name" value="YpeA/RimI_acetyltransf"/>
</dbReference>
<protein>
    <recommendedName>
        <fullName evidence="3">N-acetyltransferase domain-containing protein</fullName>
    </recommendedName>
</protein>
<dbReference type="PANTHER" id="PTHR43420">
    <property type="entry name" value="ACETYLTRANSFERASE"/>
    <property type="match status" value="1"/>
</dbReference>
<name>A0A553ID50_9PEZI</name>
<keyword evidence="1" id="KW-0808">Transferase</keyword>
<proteinExistence type="predicted"/>
<dbReference type="InterPro" id="IPR016181">
    <property type="entry name" value="Acyl_CoA_acyltransferase"/>
</dbReference>
<dbReference type="EMBL" id="VFLP01000003">
    <property type="protein sequence ID" value="TRX98132.1"/>
    <property type="molecule type" value="Genomic_DNA"/>
</dbReference>
<reference evidence="5" key="1">
    <citation type="submission" date="2019-06" db="EMBL/GenBank/DDBJ databases">
        <title>Draft genome sequence of the griseofulvin-producing fungus Xylaria cubensis strain G536.</title>
        <authorList>
            <person name="Mead M.E."/>
            <person name="Raja H.A."/>
            <person name="Steenwyk J.L."/>
            <person name="Knowles S.L."/>
            <person name="Oberlies N.H."/>
            <person name="Rokas A."/>
        </authorList>
    </citation>
    <scope>NUCLEOTIDE SEQUENCE [LARGE SCALE GENOMIC DNA]</scope>
    <source>
        <strain evidence="5">G536</strain>
    </source>
</reference>
<dbReference type="Gene3D" id="3.40.630.30">
    <property type="match status" value="1"/>
</dbReference>
<keyword evidence="5" id="KW-1185">Reference proteome</keyword>
<dbReference type="InterPro" id="IPR000182">
    <property type="entry name" value="GNAT_dom"/>
</dbReference>
<sequence>MSLKDTPAADTTTKSKFRIDIIPSDEEGCRFFLEKYKPFRIAALQQDAAAFGSTYAREIGFDDAAWLGRIRNPLATTFVAVESDDDRVVASTSLIGPLPNANPASNPYQVVSETIPQNNVASSDNKNHDENGEPLCFQMSAVYTIPQARGQGLAKSLIRAATEEARNRAREHGRPLALSVVVYAANSAAISVYQRCGFASGAEGPKLVFNALKNESEKELNMCGRTAGFRALFSEMSTDQQWTAGLLPCSLGWMRRAESAKINGDRNQILQGSPFSKLFRNWQLVTSFPHTSSNEIAGAQEIAHLQ</sequence>
<dbReference type="AlphaFoldDB" id="A0A553ID50"/>
<dbReference type="OrthoDB" id="41532at2759"/>
<feature type="domain" description="N-acetyltransferase" evidence="3">
    <location>
        <begin position="39"/>
        <end position="219"/>
    </location>
</feature>
<dbReference type="PROSITE" id="PS51186">
    <property type="entry name" value="GNAT"/>
    <property type="match status" value="1"/>
</dbReference>
<keyword evidence="2" id="KW-0012">Acyltransferase</keyword>
<evidence type="ECO:0000313" key="5">
    <source>
        <dbReference type="Proteomes" id="UP000319160"/>
    </source>
</evidence>
<gene>
    <name evidence="4" type="ORF">FHL15_000777</name>
</gene>
<evidence type="ECO:0000259" key="3">
    <source>
        <dbReference type="PROSITE" id="PS51186"/>
    </source>
</evidence>
<dbReference type="Pfam" id="PF00583">
    <property type="entry name" value="Acetyltransf_1"/>
    <property type="match status" value="1"/>
</dbReference>
<accession>A0A553ID50</accession>
<evidence type="ECO:0000256" key="2">
    <source>
        <dbReference type="ARBA" id="ARBA00023315"/>
    </source>
</evidence>
<evidence type="ECO:0000256" key="1">
    <source>
        <dbReference type="ARBA" id="ARBA00022679"/>
    </source>
</evidence>
<organism evidence="4 5">
    <name type="scientific">Xylaria flabelliformis</name>
    <dbReference type="NCBI Taxonomy" id="2512241"/>
    <lineage>
        <taxon>Eukaryota</taxon>
        <taxon>Fungi</taxon>
        <taxon>Dikarya</taxon>
        <taxon>Ascomycota</taxon>
        <taxon>Pezizomycotina</taxon>
        <taxon>Sordariomycetes</taxon>
        <taxon>Xylariomycetidae</taxon>
        <taxon>Xylariales</taxon>
        <taxon>Xylariaceae</taxon>
        <taxon>Xylaria</taxon>
    </lineage>
</organism>